<dbReference type="Proteomes" id="UP000676336">
    <property type="component" value="Unassembled WGS sequence"/>
</dbReference>
<organism evidence="2 3">
    <name type="scientific">Rotaria magnacalcarata</name>
    <dbReference type="NCBI Taxonomy" id="392030"/>
    <lineage>
        <taxon>Eukaryota</taxon>
        <taxon>Metazoa</taxon>
        <taxon>Spiralia</taxon>
        <taxon>Gnathifera</taxon>
        <taxon>Rotifera</taxon>
        <taxon>Eurotatoria</taxon>
        <taxon>Bdelloidea</taxon>
        <taxon>Philodinida</taxon>
        <taxon>Philodinidae</taxon>
        <taxon>Rotaria</taxon>
    </lineage>
</organism>
<reference evidence="2" key="1">
    <citation type="submission" date="2021-02" db="EMBL/GenBank/DDBJ databases">
        <authorList>
            <person name="Nowell W R."/>
        </authorList>
    </citation>
    <scope>NUCLEOTIDE SEQUENCE</scope>
</reference>
<protein>
    <submittedName>
        <fullName evidence="2">Uncharacterized protein</fullName>
    </submittedName>
</protein>
<evidence type="ECO:0000313" key="3">
    <source>
        <dbReference type="Proteomes" id="UP000676336"/>
    </source>
</evidence>
<feature type="coiled-coil region" evidence="1">
    <location>
        <begin position="1"/>
        <end position="38"/>
    </location>
</feature>
<accession>A0A8S3HRU3</accession>
<dbReference type="InterPro" id="IPR033371">
    <property type="entry name" value="ARGLU1"/>
</dbReference>
<gene>
    <name evidence="2" type="ORF">SMN809_LOCUS71136</name>
</gene>
<name>A0A8S3HRU3_9BILA</name>
<evidence type="ECO:0000313" key="2">
    <source>
        <dbReference type="EMBL" id="CAF5187857.1"/>
    </source>
</evidence>
<comment type="caution">
    <text evidence="2">The sequence shown here is derived from an EMBL/GenBank/DDBJ whole genome shotgun (WGS) entry which is preliminary data.</text>
</comment>
<proteinExistence type="predicted"/>
<dbReference type="EMBL" id="CAJOBI010323005">
    <property type="protein sequence ID" value="CAF5187857.1"/>
    <property type="molecule type" value="Genomic_DNA"/>
</dbReference>
<dbReference type="AlphaFoldDB" id="A0A8S3HRU3"/>
<dbReference type="Pfam" id="PF15346">
    <property type="entry name" value="ARGLU"/>
    <property type="match status" value="1"/>
</dbReference>
<feature type="non-terminal residue" evidence="2">
    <location>
        <position position="1"/>
    </location>
</feature>
<evidence type="ECO:0000256" key="1">
    <source>
        <dbReference type="SAM" id="Coils"/>
    </source>
</evidence>
<sequence length="68" mass="8238">IENERKLAEAEKRIAEEEEKLRTEQLRLMEDRERFERQLGKQHAKEQNLILGKNKTREKISFTLNSTR</sequence>
<keyword evidence="1" id="KW-0175">Coiled coil</keyword>